<accession>A0ABD0P362</accession>
<proteinExistence type="predicted"/>
<dbReference type="Proteomes" id="UP001529510">
    <property type="component" value="Unassembled WGS sequence"/>
</dbReference>
<dbReference type="AlphaFoldDB" id="A0ABD0P362"/>
<comment type="caution">
    <text evidence="2">The sequence shown here is derived from an EMBL/GenBank/DDBJ whole genome shotgun (WGS) entry which is preliminary data.</text>
</comment>
<organism evidence="2 3">
    <name type="scientific">Cirrhinus mrigala</name>
    <name type="common">Mrigala</name>
    <dbReference type="NCBI Taxonomy" id="683832"/>
    <lineage>
        <taxon>Eukaryota</taxon>
        <taxon>Metazoa</taxon>
        <taxon>Chordata</taxon>
        <taxon>Craniata</taxon>
        <taxon>Vertebrata</taxon>
        <taxon>Euteleostomi</taxon>
        <taxon>Actinopterygii</taxon>
        <taxon>Neopterygii</taxon>
        <taxon>Teleostei</taxon>
        <taxon>Ostariophysi</taxon>
        <taxon>Cypriniformes</taxon>
        <taxon>Cyprinidae</taxon>
        <taxon>Labeoninae</taxon>
        <taxon>Labeonini</taxon>
        <taxon>Cirrhinus</taxon>
    </lineage>
</organism>
<dbReference type="EMBL" id="JAMKFB020000018">
    <property type="protein sequence ID" value="KAL0168544.1"/>
    <property type="molecule type" value="Genomic_DNA"/>
</dbReference>
<protein>
    <submittedName>
        <fullName evidence="2">Uncharacterized protein</fullName>
    </submittedName>
</protein>
<keyword evidence="3" id="KW-1185">Reference proteome</keyword>
<feature type="region of interest" description="Disordered" evidence="1">
    <location>
        <begin position="40"/>
        <end position="74"/>
    </location>
</feature>
<sequence length="74" mass="8237">MRGLPAGTVPHWQAVRLEQRACLDQATCLHCEGVWQNSLRREEEESAKAASEQRTGTGRCPTQQDKTLSQEISA</sequence>
<feature type="non-terminal residue" evidence="2">
    <location>
        <position position="74"/>
    </location>
</feature>
<reference evidence="2 3" key="1">
    <citation type="submission" date="2024-05" db="EMBL/GenBank/DDBJ databases">
        <title>Genome sequencing and assembly of Indian major carp, Cirrhinus mrigala (Hamilton, 1822).</title>
        <authorList>
            <person name="Mohindra V."/>
            <person name="Chowdhury L.M."/>
            <person name="Lal K."/>
            <person name="Jena J.K."/>
        </authorList>
    </citation>
    <scope>NUCLEOTIDE SEQUENCE [LARGE SCALE GENOMIC DNA]</scope>
    <source>
        <strain evidence="2">CM1030</strain>
        <tissue evidence="2">Blood</tissue>
    </source>
</reference>
<evidence type="ECO:0000313" key="3">
    <source>
        <dbReference type="Proteomes" id="UP001529510"/>
    </source>
</evidence>
<evidence type="ECO:0000256" key="1">
    <source>
        <dbReference type="SAM" id="MobiDB-lite"/>
    </source>
</evidence>
<feature type="compositionally biased region" description="Polar residues" evidence="1">
    <location>
        <begin position="60"/>
        <end position="74"/>
    </location>
</feature>
<evidence type="ECO:0000313" key="2">
    <source>
        <dbReference type="EMBL" id="KAL0168544.1"/>
    </source>
</evidence>
<gene>
    <name evidence="2" type="ORF">M9458_036766</name>
</gene>
<name>A0ABD0P362_CIRMR</name>